<comment type="caution">
    <text evidence="2">The sequence shown here is derived from an EMBL/GenBank/DDBJ whole genome shotgun (WGS) entry which is preliminary data.</text>
</comment>
<sequence length="141" mass="15956">MAQSESEIAVAARPVEPLRRNPPRTARCDAKLRQLKALIPPVPVQEQRVKEPKPTKVHLKKFPFGRFLCFRCERTLQEALSVERTTLLPLADALSAGERFKDLIAAGDPSLGALTMIALKKVVFFWQHHYSTKVINLHSYL</sequence>
<dbReference type="AlphaFoldDB" id="A0A2P6PLJ1"/>
<evidence type="ECO:0000313" key="2">
    <source>
        <dbReference type="EMBL" id="PRQ22805.1"/>
    </source>
</evidence>
<keyword evidence="3" id="KW-1185">Reference proteome</keyword>
<protein>
    <submittedName>
        <fullName evidence="2">Uncharacterized protein</fullName>
    </submittedName>
</protein>
<dbReference type="Gramene" id="PRQ22805">
    <property type="protein sequence ID" value="PRQ22805"/>
    <property type="gene ID" value="RchiOBHm_Chr6g0254251"/>
</dbReference>
<organism evidence="2 3">
    <name type="scientific">Rosa chinensis</name>
    <name type="common">China rose</name>
    <dbReference type="NCBI Taxonomy" id="74649"/>
    <lineage>
        <taxon>Eukaryota</taxon>
        <taxon>Viridiplantae</taxon>
        <taxon>Streptophyta</taxon>
        <taxon>Embryophyta</taxon>
        <taxon>Tracheophyta</taxon>
        <taxon>Spermatophyta</taxon>
        <taxon>Magnoliopsida</taxon>
        <taxon>eudicotyledons</taxon>
        <taxon>Gunneridae</taxon>
        <taxon>Pentapetalae</taxon>
        <taxon>rosids</taxon>
        <taxon>fabids</taxon>
        <taxon>Rosales</taxon>
        <taxon>Rosaceae</taxon>
        <taxon>Rosoideae</taxon>
        <taxon>Rosoideae incertae sedis</taxon>
        <taxon>Rosa</taxon>
    </lineage>
</organism>
<name>A0A2P6PLJ1_ROSCH</name>
<reference evidence="2 3" key="1">
    <citation type="journal article" date="2018" name="Nat. Genet.">
        <title>The Rosa genome provides new insights in the design of modern roses.</title>
        <authorList>
            <person name="Bendahmane M."/>
        </authorList>
    </citation>
    <scope>NUCLEOTIDE SEQUENCE [LARGE SCALE GENOMIC DNA]</scope>
    <source>
        <strain evidence="3">cv. Old Blush</strain>
    </source>
</reference>
<accession>A0A2P6PLJ1</accession>
<proteinExistence type="predicted"/>
<evidence type="ECO:0000256" key="1">
    <source>
        <dbReference type="SAM" id="MobiDB-lite"/>
    </source>
</evidence>
<dbReference type="Proteomes" id="UP000238479">
    <property type="component" value="Chromosome 6"/>
</dbReference>
<dbReference type="EMBL" id="PDCK01000044">
    <property type="protein sequence ID" value="PRQ22805.1"/>
    <property type="molecule type" value="Genomic_DNA"/>
</dbReference>
<evidence type="ECO:0000313" key="3">
    <source>
        <dbReference type="Proteomes" id="UP000238479"/>
    </source>
</evidence>
<gene>
    <name evidence="2" type="ORF">RchiOBHm_Chr6g0254251</name>
</gene>
<feature type="region of interest" description="Disordered" evidence="1">
    <location>
        <begin position="1"/>
        <end position="24"/>
    </location>
</feature>